<evidence type="ECO:0000313" key="2">
    <source>
        <dbReference type="EMBL" id="MFC5641567.1"/>
    </source>
</evidence>
<sequence length="332" mass="35075">MQITQSDAEVRSHWTPERIASAMANPLPSPDITDAGIRKAHEKAGSAGNGRTAKSLAPVSADAVAPLRLQKTATPASLAAAGAGPTIGDTSHSELASNIPTWQTAIAGKLLFYTSDGRQGSCTAAAIVAPNKNSVWTAGHCLHQGKGGTFYKNFIFIPGYDHKAIYGWWVLGKVIVSSDWANDSDSTWGDMGGGIANPSADYGNLQDWIGAYGYRFNGDTDFSGVTSLGYPVDAYNRSGADVHDGEQMMYCHGTVTDAGKWNPLDDRLQMNCDMGHGSSGGPIVTDLGGNSQIIGTNSHRHADSNGNWTDNYLFSSNHGSDAAGVINWLNTH</sequence>
<evidence type="ECO:0000256" key="1">
    <source>
        <dbReference type="ARBA" id="ARBA00022729"/>
    </source>
</evidence>
<keyword evidence="1" id="KW-0732">Signal</keyword>
<dbReference type="PANTHER" id="PTHR15462">
    <property type="entry name" value="SERINE PROTEASE"/>
    <property type="match status" value="1"/>
</dbReference>
<organism evidence="2 3">
    <name type="scientific">Kitasatospora cinereorecta</name>
    <dbReference type="NCBI Taxonomy" id="285560"/>
    <lineage>
        <taxon>Bacteria</taxon>
        <taxon>Bacillati</taxon>
        <taxon>Actinomycetota</taxon>
        <taxon>Actinomycetes</taxon>
        <taxon>Kitasatosporales</taxon>
        <taxon>Streptomycetaceae</taxon>
        <taxon>Kitasatospora</taxon>
    </lineage>
</organism>
<keyword evidence="2" id="KW-0378">Hydrolase</keyword>
<dbReference type="InterPro" id="IPR050966">
    <property type="entry name" value="Glutamyl_endopeptidase"/>
</dbReference>
<evidence type="ECO:0000313" key="3">
    <source>
        <dbReference type="Proteomes" id="UP001596066"/>
    </source>
</evidence>
<keyword evidence="3" id="KW-1185">Reference proteome</keyword>
<dbReference type="PANTHER" id="PTHR15462:SF19">
    <property type="entry name" value="PEPTIDASE S1 DOMAIN-CONTAINING PROTEIN"/>
    <property type="match status" value="1"/>
</dbReference>
<accession>A0ABW0V9K4</accession>
<dbReference type="RefSeq" id="WP_346146221.1">
    <property type="nucleotide sequence ID" value="NZ_BAAAUA010000026.1"/>
</dbReference>
<reference evidence="3" key="1">
    <citation type="journal article" date="2019" name="Int. J. Syst. Evol. Microbiol.">
        <title>The Global Catalogue of Microorganisms (GCM) 10K type strain sequencing project: providing services to taxonomists for standard genome sequencing and annotation.</title>
        <authorList>
            <consortium name="The Broad Institute Genomics Platform"/>
            <consortium name="The Broad Institute Genome Sequencing Center for Infectious Disease"/>
            <person name="Wu L."/>
            <person name="Ma J."/>
        </authorList>
    </citation>
    <scope>NUCLEOTIDE SEQUENCE [LARGE SCALE GENOMIC DNA]</scope>
    <source>
        <strain evidence="3">CGMCC 4.1622</strain>
    </source>
</reference>
<dbReference type="Proteomes" id="UP001596066">
    <property type="component" value="Unassembled WGS sequence"/>
</dbReference>
<dbReference type="SUPFAM" id="SSF50494">
    <property type="entry name" value="Trypsin-like serine proteases"/>
    <property type="match status" value="1"/>
</dbReference>
<dbReference type="EMBL" id="JBHSOC010000012">
    <property type="protein sequence ID" value="MFC5641567.1"/>
    <property type="molecule type" value="Genomic_DNA"/>
</dbReference>
<protein>
    <submittedName>
        <fullName evidence="2">Trypsin-like serine peptidase</fullName>
        <ecNumber evidence="2">3.4.21.-</ecNumber>
    </submittedName>
</protein>
<dbReference type="Gene3D" id="2.40.10.10">
    <property type="entry name" value="Trypsin-like serine proteases"/>
    <property type="match status" value="2"/>
</dbReference>
<comment type="caution">
    <text evidence="2">The sequence shown here is derived from an EMBL/GenBank/DDBJ whole genome shotgun (WGS) entry which is preliminary data.</text>
</comment>
<gene>
    <name evidence="2" type="ORF">ACFPZF_09375</name>
</gene>
<dbReference type="GO" id="GO:0016787">
    <property type="term" value="F:hydrolase activity"/>
    <property type="evidence" value="ECO:0007669"/>
    <property type="project" value="UniProtKB-KW"/>
</dbReference>
<name>A0ABW0V9K4_9ACTN</name>
<dbReference type="InterPro" id="IPR009003">
    <property type="entry name" value="Peptidase_S1_PA"/>
</dbReference>
<proteinExistence type="predicted"/>
<dbReference type="InterPro" id="IPR043504">
    <property type="entry name" value="Peptidase_S1_PA_chymotrypsin"/>
</dbReference>
<dbReference type="EC" id="3.4.21.-" evidence="2"/>